<dbReference type="PROSITE" id="PS00491">
    <property type="entry name" value="PROLINE_PEPTIDASE"/>
    <property type="match status" value="1"/>
</dbReference>
<dbReference type="Pfam" id="PF01321">
    <property type="entry name" value="Creatinase_N"/>
    <property type="match status" value="1"/>
</dbReference>
<keyword evidence="7" id="KW-0031">Aminopeptidase</keyword>
<reference evidence="8" key="1">
    <citation type="submission" date="2015-06" db="EMBL/GenBank/DDBJ databases">
        <authorList>
            <person name="Bertelli C."/>
        </authorList>
    </citation>
    <scope>NUCLEOTIDE SEQUENCE [LARGE SCALE GENOMIC DNA]</scope>
    <source>
        <strain evidence="8">CRIB-30</strain>
    </source>
</reference>
<dbReference type="Gene3D" id="3.40.350.10">
    <property type="entry name" value="Creatinase/prolidase N-terminal domain"/>
    <property type="match status" value="1"/>
</dbReference>
<dbReference type="GO" id="GO:0004177">
    <property type="term" value="F:aminopeptidase activity"/>
    <property type="evidence" value="ECO:0007669"/>
    <property type="project" value="UniProtKB-KW"/>
</dbReference>
<evidence type="ECO:0000313" key="8">
    <source>
        <dbReference type="Proteomes" id="UP000220251"/>
    </source>
</evidence>
<evidence type="ECO:0000256" key="2">
    <source>
        <dbReference type="ARBA" id="ARBA00022723"/>
    </source>
</evidence>
<evidence type="ECO:0000256" key="1">
    <source>
        <dbReference type="ARBA" id="ARBA00022670"/>
    </source>
</evidence>
<dbReference type="Gene3D" id="3.90.230.10">
    <property type="entry name" value="Creatinase/methionine aminopeptidase superfamily"/>
    <property type="match status" value="1"/>
</dbReference>
<name>A0A0H5E2L1_9BACT</name>
<evidence type="ECO:0000256" key="4">
    <source>
        <dbReference type="ARBA" id="ARBA00023049"/>
    </source>
</evidence>
<dbReference type="RefSeq" id="WP_098037290.1">
    <property type="nucleotide sequence ID" value="NZ_CWGJ01000001.1"/>
</dbReference>
<dbReference type="GO" id="GO:0006508">
    <property type="term" value="P:proteolysis"/>
    <property type="evidence" value="ECO:0007669"/>
    <property type="project" value="UniProtKB-KW"/>
</dbReference>
<keyword evidence="3 7" id="KW-0378">Hydrolase</keyword>
<dbReference type="PANTHER" id="PTHR46112:SF3">
    <property type="entry name" value="AMINOPEPTIDASE YPDF"/>
    <property type="match status" value="1"/>
</dbReference>
<organism evidence="7 8">
    <name type="scientific">Estrella lausannensis</name>
    <dbReference type="NCBI Taxonomy" id="483423"/>
    <lineage>
        <taxon>Bacteria</taxon>
        <taxon>Pseudomonadati</taxon>
        <taxon>Chlamydiota</taxon>
        <taxon>Chlamydiia</taxon>
        <taxon>Parachlamydiales</taxon>
        <taxon>Candidatus Criblamydiaceae</taxon>
        <taxon>Estrella</taxon>
    </lineage>
</organism>
<dbReference type="InterPro" id="IPR001714">
    <property type="entry name" value="Pept_M24_MAP"/>
</dbReference>
<keyword evidence="2" id="KW-0479">Metal-binding</keyword>
<dbReference type="InterPro" id="IPR000994">
    <property type="entry name" value="Pept_M24"/>
</dbReference>
<sequence length="372" mass="40876">MSKKAEMPFAARLSKLQELVKEQGVDSLLVEDLVNIRYLTGLKVSAGALVVGKDTQIFLDGRYFDMAIKSSPVPVSLLTQTTLSDGFKKGIFGQVIGFDKESTLYARFEKLSQMAEGAKKKRQLVPLENLVLRRLRSIKSKEEAKALAKAAEMAVSGFRYGMGLLKKGISELEVARGIKTFWLREGADKESFEPIIAFGENSACPHHKPSGRKLKQGDIVLFDLGVTLQGYASDLTRTFFFGNANPQLKHIYQVVLEAQEETLKLCKPGTPLHLLDQKARSLITEAGFGPQFSHSLGHGIGLEVHELPSLPRVALTNSPEEVLAPGMAITIEPGIYLPKLGGVRIEDTVIISERGHKNLTKLPKEMIALDIP</sequence>
<dbReference type="Pfam" id="PF00557">
    <property type="entry name" value="Peptidase_M24"/>
    <property type="match status" value="1"/>
</dbReference>
<keyword evidence="1" id="KW-0645">Protease</keyword>
<dbReference type="InterPro" id="IPR029149">
    <property type="entry name" value="Creatin/AminoP/Spt16_N"/>
</dbReference>
<dbReference type="InterPro" id="IPR050659">
    <property type="entry name" value="Peptidase_M24B"/>
</dbReference>
<dbReference type="PANTHER" id="PTHR46112">
    <property type="entry name" value="AMINOPEPTIDASE"/>
    <property type="match status" value="1"/>
</dbReference>
<proteinExistence type="predicted"/>
<dbReference type="GO" id="GO:0046872">
    <property type="term" value="F:metal ion binding"/>
    <property type="evidence" value="ECO:0007669"/>
    <property type="project" value="UniProtKB-KW"/>
</dbReference>
<dbReference type="SUPFAM" id="SSF55920">
    <property type="entry name" value="Creatinase/aminopeptidase"/>
    <property type="match status" value="1"/>
</dbReference>
<dbReference type="Proteomes" id="UP000220251">
    <property type="component" value="Unassembled WGS sequence"/>
</dbReference>
<accession>A0A0H5E2L1</accession>
<feature type="domain" description="Creatinase N-terminal" evidence="6">
    <location>
        <begin position="12"/>
        <end position="138"/>
    </location>
</feature>
<dbReference type="OrthoDB" id="9806388at2"/>
<dbReference type="SUPFAM" id="SSF53092">
    <property type="entry name" value="Creatinase/prolidase N-terminal domain"/>
    <property type="match status" value="1"/>
</dbReference>
<dbReference type="GO" id="GO:0008235">
    <property type="term" value="F:metalloexopeptidase activity"/>
    <property type="evidence" value="ECO:0007669"/>
    <property type="project" value="UniProtKB-ARBA"/>
</dbReference>
<feature type="domain" description="Peptidase M24" evidence="5">
    <location>
        <begin position="146"/>
        <end position="353"/>
    </location>
</feature>
<keyword evidence="7" id="KW-0224">Dipeptidase</keyword>
<dbReference type="InterPro" id="IPR000587">
    <property type="entry name" value="Creatinase_N"/>
</dbReference>
<evidence type="ECO:0000256" key="3">
    <source>
        <dbReference type="ARBA" id="ARBA00022801"/>
    </source>
</evidence>
<evidence type="ECO:0000259" key="5">
    <source>
        <dbReference type="Pfam" id="PF00557"/>
    </source>
</evidence>
<keyword evidence="8" id="KW-1185">Reference proteome</keyword>
<dbReference type="GO" id="GO:0102009">
    <property type="term" value="F:proline dipeptidase activity"/>
    <property type="evidence" value="ECO:0007669"/>
    <property type="project" value="UniProtKB-EC"/>
</dbReference>
<keyword evidence="4" id="KW-0482">Metalloprotease</keyword>
<dbReference type="InterPro" id="IPR001131">
    <property type="entry name" value="Peptidase_M24B_aminopep-P_CS"/>
</dbReference>
<evidence type="ECO:0000313" key="7">
    <source>
        <dbReference type="EMBL" id="CRX37435.1"/>
    </source>
</evidence>
<dbReference type="InterPro" id="IPR036005">
    <property type="entry name" value="Creatinase/aminopeptidase-like"/>
</dbReference>
<dbReference type="PRINTS" id="PR00599">
    <property type="entry name" value="MAPEPTIDASE"/>
</dbReference>
<dbReference type="EC" id="3.4.13.9" evidence="7"/>
<dbReference type="CDD" id="cd01092">
    <property type="entry name" value="APP-like"/>
    <property type="match status" value="1"/>
</dbReference>
<protein>
    <submittedName>
        <fullName evidence="7">Aminopeptidase P</fullName>
        <ecNumber evidence="7">3.4.13.9</ecNumber>
    </submittedName>
</protein>
<gene>
    <name evidence="7" type="primary">pepP</name>
    <name evidence="7" type="ORF">ELAC_0072</name>
</gene>
<evidence type="ECO:0000259" key="6">
    <source>
        <dbReference type="Pfam" id="PF01321"/>
    </source>
</evidence>
<dbReference type="AlphaFoldDB" id="A0A0H5E2L1"/>
<dbReference type="EMBL" id="CWGJ01000001">
    <property type="protein sequence ID" value="CRX37435.1"/>
    <property type="molecule type" value="Genomic_DNA"/>
</dbReference>